<evidence type="ECO:0000313" key="7">
    <source>
        <dbReference type="Proteomes" id="UP000230750"/>
    </source>
</evidence>
<dbReference type="OrthoDB" id="342730at2759"/>
<keyword evidence="7" id="KW-1185">Reference proteome</keyword>
<dbReference type="PANTHER" id="PTHR25462:SF229">
    <property type="entry name" value="TRANSCRIPTION INTERMEDIARY FACTOR 1-BETA"/>
    <property type="match status" value="1"/>
</dbReference>
<dbReference type="AlphaFoldDB" id="A0A2G8KI67"/>
<dbReference type="GO" id="GO:0006513">
    <property type="term" value="P:protein monoubiquitination"/>
    <property type="evidence" value="ECO:0007669"/>
    <property type="project" value="TreeGrafter"/>
</dbReference>
<evidence type="ECO:0000256" key="3">
    <source>
        <dbReference type="ARBA" id="ARBA00022833"/>
    </source>
</evidence>
<dbReference type="InterPro" id="IPR013083">
    <property type="entry name" value="Znf_RING/FYVE/PHD"/>
</dbReference>
<evidence type="ECO:0000313" key="6">
    <source>
        <dbReference type="EMBL" id="PIK47686.1"/>
    </source>
</evidence>
<keyword evidence="1" id="KW-0479">Metal-binding</keyword>
<protein>
    <recommendedName>
        <fullName evidence="5">RING-type domain-containing protein</fullName>
    </recommendedName>
</protein>
<dbReference type="PROSITE" id="PS00518">
    <property type="entry name" value="ZF_RING_1"/>
    <property type="match status" value="1"/>
</dbReference>
<dbReference type="InterPro" id="IPR001841">
    <property type="entry name" value="Znf_RING"/>
</dbReference>
<dbReference type="PROSITE" id="PS50089">
    <property type="entry name" value="ZF_RING_2"/>
    <property type="match status" value="1"/>
</dbReference>
<feature type="domain" description="RING-type" evidence="5">
    <location>
        <begin position="16"/>
        <end position="58"/>
    </location>
</feature>
<keyword evidence="2 4" id="KW-0863">Zinc-finger</keyword>
<dbReference type="InterPro" id="IPR047153">
    <property type="entry name" value="TRIM45/56/19-like"/>
</dbReference>
<comment type="caution">
    <text evidence="6">The sequence shown here is derived from an EMBL/GenBank/DDBJ whole genome shotgun (WGS) entry which is preliminary data.</text>
</comment>
<proteinExistence type="predicted"/>
<evidence type="ECO:0000256" key="2">
    <source>
        <dbReference type="ARBA" id="ARBA00022771"/>
    </source>
</evidence>
<dbReference type="Pfam" id="PF13445">
    <property type="entry name" value="zf-RING_UBOX"/>
    <property type="match status" value="1"/>
</dbReference>
<sequence>MAGKVVKDLSEDFLSCCICMNQFKTPKMLPCIHSFCEECIEKYAAKQDGNEVPCPTCRKVCTLPEAGVKGLQTNFHLINLAEKVNLLEKLTSRRKGISM</sequence>
<reference evidence="6 7" key="1">
    <citation type="journal article" date="2017" name="PLoS Biol.">
        <title>The sea cucumber genome provides insights into morphological evolution and visceral regeneration.</title>
        <authorList>
            <person name="Zhang X."/>
            <person name="Sun L."/>
            <person name="Yuan J."/>
            <person name="Sun Y."/>
            <person name="Gao Y."/>
            <person name="Zhang L."/>
            <person name="Li S."/>
            <person name="Dai H."/>
            <person name="Hamel J.F."/>
            <person name="Liu C."/>
            <person name="Yu Y."/>
            <person name="Liu S."/>
            <person name="Lin W."/>
            <person name="Guo K."/>
            <person name="Jin S."/>
            <person name="Xu P."/>
            <person name="Storey K.B."/>
            <person name="Huan P."/>
            <person name="Zhang T."/>
            <person name="Zhou Y."/>
            <person name="Zhang J."/>
            <person name="Lin C."/>
            <person name="Li X."/>
            <person name="Xing L."/>
            <person name="Huo D."/>
            <person name="Sun M."/>
            <person name="Wang L."/>
            <person name="Mercier A."/>
            <person name="Li F."/>
            <person name="Yang H."/>
            <person name="Xiang J."/>
        </authorList>
    </citation>
    <scope>NUCLEOTIDE SEQUENCE [LARGE SCALE GENOMIC DNA]</scope>
    <source>
        <strain evidence="6">Shaxun</strain>
        <tissue evidence="6">Muscle</tissue>
    </source>
</reference>
<dbReference type="PANTHER" id="PTHR25462">
    <property type="entry name" value="BONUS, ISOFORM C-RELATED"/>
    <property type="match status" value="1"/>
</dbReference>
<dbReference type="SMART" id="SM00184">
    <property type="entry name" value="RING"/>
    <property type="match status" value="1"/>
</dbReference>
<name>A0A2G8KI67_STIJA</name>
<keyword evidence="3" id="KW-0862">Zinc</keyword>
<dbReference type="GO" id="GO:0061630">
    <property type="term" value="F:ubiquitin protein ligase activity"/>
    <property type="evidence" value="ECO:0007669"/>
    <property type="project" value="TreeGrafter"/>
</dbReference>
<dbReference type="STRING" id="307972.A0A2G8KI67"/>
<dbReference type="EMBL" id="MRZV01000565">
    <property type="protein sequence ID" value="PIK47686.1"/>
    <property type="molecule type" value="Genomic_DNA"/>
</dbReference>
<dbReference type="GO" id="GO:0008270">
    <property type="term" value="F:zinc ion binding"/>
    <property type="evidence" value="ECO:0007669"/>
    <property type="project" value="UniProtKB-KW"/>
</dbReference>
<accession>A0A2G8KI67</accession>
<evidence type="ECO:0000256" key="4">
    <source>
        <dbReference type="PROSITE-ProRule" id="PRU00175"/>
    </source>
</evidence>
<evidence type="ECO:0000256" key="1">
    <source>
        <dbReference type="ARBA" id="ARBA00022723"/>
    </source>
</evidence>
<dbReference type="Proteomes" id="UP000230750">
    <property type="component" value="Unassembled WGS sequence"/>
</dbReference>
<dbReference type="Gene3D" id="3.30.40.10">
    <property type="entry name" value="Zinc/RING finger domain, C3HC4 (zinc finger)"/>
    <property type="match status" value="1"/>
</dbReference>
<evidence type="ECO:0000259" key="5">
    <source>
        <dbReference type="PROSITE" id="PS50089"/>
    </source>
</evidence>
<dbReference type="InterPro" id="IPR027370">
    <property type="entry name" value="Znf-RING_euk"/>
</dbReference>
<dbReference type="SUPFAM" id="SSF57850">
    <property type="entry name" value="RING/U-box"/>
    <property type="match status" value="1"/>
</dbReference>
<organism evidence="6 7">
    <name type="scientific">Stichopus japonicus</name>
    <name type="common">Sea cucumber</name>
    <dbReference type="NCBI Taxonomy" id="307972"/>
    <lineage>
        <taxon>Eukaryota</taxon>
        <taxon>Metazoa</taxon>
        <taxon>Echinodermata</taxon>
        <taxon>Eleutherozoa</taxon>
        <taxon>Echinozoa</taxon>
        <taxon>Holothuroidea</taxon>
        <taxon>Aspidochirotacea</taxon>
        <taxon>Aspidochirotida</taxon>
        <taxon>Stichopodidae</taxon>
        <taxon>Apostichopus</taxon>
    </lineage>
</organism>
<dbReference type="InterPro" id="IPR017907">
    <property type="entry name" value="Znf_RING_CS"/>
</dbReference>
<gene>
    <name evidence="6" type="ORF">BSL78_15460</name>
</gene>